<dbReference type="InterPro" id="IPR007053">
    <property type="entry name" value="LRAT_dom"/>
</dbReference>
<evidence type="ECO:0000259" key="4">
    <source>
        <dbReference type="PROSITE" id="PS51934"/>
    </source>
</evidence>
<protein>
    <submittedName>
        <fullName evidence="5">NC domain protein</fullName>
    </submittedName>
</protein>
<feature type="domain" description="LRAT" evidence="4">
    <location>
        <begin position="32"/>
        <end position="140"/>
    </location>
</feature>
<keyword evidence="2" id="KW-0378">Hydrolase</keyword>
<gene>
    <name evidence="5" type="ORF">HMPREF9443_00461</name>
</gene>
<dbReference type="PANTHER" id="PTHR13943:SF77">
    <property type="entry name" value="LRAT DOMAIN-CONTAINING PROTEIN"/>
    <property type="match status" value="1"/>
</dbReference>
<dbReference type="PANTHER" id="PTHR13943">
    <property type="entry name" value="HRAS-LIKE SUPPRESSOR - RELATED"/>
    <property type="match status" value="1"/>
</dbReference>
<dbReference type="RefSeq" id="WP_009144851.1">
    <property type="nucleotide sequence ID" value="NZ_GL830857.1"/>
</dbReference>
<dbReference type="Proteomes" id="UP000004923">
    <property type="component" value="Unassembled WGS sequence"/>
</dbReference>
<keyword evidence="1" id="KW-0808">Transferase</keyword>
<proteinExistence type="predicted"/>
<comment type="caution">
    <text evidence="5">The sequence shown here is derived from an EMBL/GenBank/DDBJ whole genome shotgun (WGS) entry which is preliminary data.</text>
</comment>
<dbReference type="InterPro" id="IPR051496">
    <property type="entry name" value="H-rev107_PLA/AT"/>
</dbReference>
<sequence length="418" mass="47551">MESVVPQLPITDAVFTEEIWVQKNPVMGDHIRVKRMHGIYTHHGIYVSYNEVIHFTGTDDDSIMDSSKNRVISSDLNFFLKGGELEVKEYTDEEFQDLYAPDQIVAYARSCIGDGDYNVIFNNCEHFANVCTLGRFRSHQVERLLQNKGVDDMSIFGKIGGWFKGLFGGSSSSGGSRSTSSTVYEPDKVRIAEIEQNTKIRLATMERERQELMHKAQMEFLQAHYDCEEALVQAKVKGFAATAEMIIRMQSKLTEIAETRMEIIEKGSLPIVKDIEKFYDELGDKVKADNDEYNMEKLPALLEILGKYEIDSPAHKLYQKRIEDDMRLQSEYYMKQLDNIAIRQQQVINGFIKSKNSIIEQTGMLTKELLASVQKQTLELSQGGETSLKEIQQKQQTLLSGQKPLALSEGKQVGVKNK</sequence>
<dbReference type="GO" id="GO:0070292">
    <property type="term" value="P:N-acylphosphatidylethanolamine metabolic process"/>
    <property type="evidence" value="ECO:0007669"/>
    <property type="project" value="TreeGrafter"/>
</dbReference>
<keyword evidence="6" id="KW-1185">Reference proteome</keyword>
<dbReference type="EMBL" id="AEVN01000015">
    <property type="protein sequence ID" value="EFY05598.1"/>
    <property type="molecule type" value="Genomic_DNA"/>
</dbReference>
<dbReference type="GO" id="GO:0008970">
    <property type="term" value="F:phospholipase A1 activity"/>
    <property type="evidence" value="ECO:0007669"/>
    <property type="project" value="TreeGrafter"/>
</dbReference>
<dbReference type="Pfam" id="PF04970">
    <property type="entry name" value="LRAT"/>
    <property type="match status" value="1"/>
</dbReference>
<dbReference type="PROSITE" id="PS51934">
    <property type="entry name" value="LRAT"/>
    <property type="match status" value="1"/>
</dbReference>
<dbReference type="GO" id="GO:0005737">
    <property type="term" value="C:cytoplasm"/>
    <property type="evidence" value="ECO:0007669"/>
    <property type="project" value="TreeGrafter"/>
</dbReference>
<name>E8LC94_9FIRM</name>
<evidence type="ECO:0000313" key="6">
    <source>
        <dbReference type="Proteomes" id="UP000004923"/>
    </source>
</evidence>
<dbReference type="AlphaFoldDB" id="E8LC94"/>
<evidence type="ECO:0000256" key="1">
    <source>
        <dbReference type="ARBA" id="ARBA00022679"/>
    </source>
</evidence>
<organism evidence="5 6">
    <name type="scientific">Phascolarctobacterium succinatutens YIT 12067</name>
    <dbReference type="NCBI Taxonomy" id="626939"/>
    <lineage>
        <taxon>Bacteria</taxon>
        <taxon>Bacillati</taxon>
        <taxon>Bacillota</taxon>
        <taxon>Negativicutes</taxon>
        <taxon>Acidaminococcales</taxon>
        <taxon>Acidaminococcaceae</taxon>
        <taxon>Phascolarctobacterium</taxon>
    </lineage>
</organism>
<dbReference type="eggNOG" id="COG1842">
    <property type="taxonomic scope" value="Bacteria"/>
</dbReference>
<dbReference type="GO" id="GO:0004623">
    <property type="term" value="F:phospholipase A2 activity"/>
    <property type="evidence" value="ECO:0007669"/>
    <property type="project" value="TreeGrafter"/>
</dbReference>
<dbReference type="GO" id="GO:0016410">
    <property type="term" value="F:N-acyltransferase activity"/>
    <property type="evidence" value="ECO:0007669"/>
    <property type="project" value="TreeGrafter"/>
</dbReference>
<dbReference type="HOGENOM" id="CLU_656966_0_0_9"/>
<reference evidence="5 6" key="1">
    <citation type="submission" date="2011-01" db="EMBL/GenBank/DDBJ databases">
        <authorList>
            <person name="Weinstock G."/>
            <person name="Sodergren E."/>
            <person name="Clifton S."/>
            <person name="Fulton L."/>
            <person name="Fulton B."/>
            <person name="Courtney L."/>
            <person name="Fronick C."/>
            <person name="Harrison M."/>
            <person name="Strong C."/>
            <person name="Farmer C."/>
            <person name="Delahaunty K."/>
            <person name="Markovic C."/>
            <person name="Hall O."/>
            <person name="Minx P."/>
            <person name="Tomlinson C."/>
            <person name="Mitreva M."/>
            <person name="Hou S."/>
            <person name="Chen J."/>
            <person name="Wollam A."/>
            <person name="Pepin K.H."/>
            <person name="Johnson M."/>
            <person name="Bhonagiri V."/>
            <person name="Zhang X."/>
            <person name="Suruliraj S."/>
            <person name="Warren W."/>
            <person name="Chinwalla A."/>
            <person name="Mardis E.R."/>
            <person name="Wilson R.K."/>
        </authorList>
    </citation>
    <scope>NUCLEOTIDE SEQUENCE [LARGE SCALE GENOMIC DNA]</scope>
    <source>
        <strain evidence="5 6">YIT 12067</strain>
    </source>
</reference>
<evidence type="ECO:0000313" key="5">
    <source>
        <dbReference type="EMBL" id="EFY05598.1"/>
    </source>
</evidence>
<evidence type="ECO:0000256" key="3">
    <source>
        <dbReference type="ARBA" id="ARBA00023098"/>
    </source>
</evidence>
<accession>E8LC94</accession>
<dbReference type="OrthoDB" id="9812095at2"/>
<keyword evidence="3" id="KW-0443">Lipid metabolism</keyword>
<dbReference type="Gene3D" id="3.90.1720.10">
    <property type="entry name" value="endopeptidase domain like (from Nostoc punctiforme)"/>
    <property type="match status" value="1"/>
</dbReference>
<evidence type="ECO:0000256" key="2">
    <source>
        <dbReference type="ARBA" id="ARBA00022801"/>
    </source>
</evidence>